<evidence type="ECO:0000259" key="1">
    <source>
        <dbReference type="Pfam" id="PF02627"/>
    </source>
</evidence>
<dbReference type="SUPFAM" id="SSF69118">
    <property type="entry name" value="AhpD-like"/>
    <property type="match status" value="1"/>
</dbReference>
<dbReference type="InterPro" id="IPR029032">
    <property type="entry name" value="AhpD-like"/>
</dbReference>
<dbReference type="Gene3D" id="1.20.1290.10">
    <property type="entry name" value="AhpD-like"/>
    <property type="match status" value="1"/>
</dbReference>
<keyword evidence="2" id="KW-0456">Lyase</keyword>
<dbReference type="EMBL" id="JACCBV010000001">
    <property type="protein sequence ID" value="NYE18505.1"/>
    <property type="molecule type" value="Genomic_DNA"/>
</dbReference>
<name>A0A7Y9KI82_9MICO</name>
<organism evidence="2 3">
    <name type="scientific">Microbacterium immunditiarum</name>
    <dbReference type="NCBI Taxonomy" id="337480"/>
    <lineage>
        <taxon>Bacteria</taxon>
        <taxon>Bacillati</taxon>
        <taxon>Actinomycetota</taxon>
        <taxon>Actinomycetes</taxon>
        <taxon>Micrococcales</taxon>
        <taxon>Microbacteriaceae</taxon>
        <taxon>Microbacterium</taxon>
    </lineage>
</organism>
<dbReference type="Pfam" id="PF02627">
    <property type="entry name" value="CMD"/>
    <property type="match status" value="1"/>
</dbReference>
<proteinExistence type="predicted"/>
<evidence type="ECO:0000313" key="3">
    <source>
        <dbReference type="Proteomes" id="UP000576969"/>
    </source>
</evidence>
<dbReference type="InterPro" id="IPR003779">
    <property type="entry name" value="CMD-like"/>
</dbReference>
<dbReference type="PANTHER" id="PTHR33570">
    <property type="entry name" value="4-CARBOXYMUCONOLACTONE DECARBOXYLASE FAMILY PROTEIN"/>
    <property type="match status" value="1"/>
</dbReference>
<feature type="domain" description="Carboxymuconolactone decarboxylase-like" evidence="1">
    <location>
        <begin position="42"/>
        <end position="123"/>
    </location>
</feature>
<dbReference type="AlphaFoldDB" id="A0A7Y9KI82"/>
<comment type="caution">
    <text evidence="2">The sequence shown here is derived from an EMBL/GenBank/DDBJ whole genome shotgun (WGS) entry which is preliminary data.</text>
</comment>
<accession>A0A7Y9KI82</accession>
<dbReference type="Proteomes" id="UP000576969">
    <property type="component" value="Unassembled WGS sequence"/>
</dbReference>
<evidence type="ECO:0000313" key="2">
    <source>
        <dbReference type="EMBL" id="NYE18505.1"/>
    </source>
</evidence>
<reference evidence="2 3" key="1">
    <citation type="submission" date="2020-07" db="EMBL/GenBank/DDBJ databases">
        <title>Sequencing the genomes of 1000 actinobacteria strains.</title>
        <authorList>
            <person name="Klenk H.-P."/>
        </authorList>
    </citation>
    <scope>NUCLEOTIDE SEQUENCE [LARGE SCALE GENOMIC DNA]</scope>
    <source>
        <strain evidence="2 3">DSM 24662</strain>
    </source>
</reference>
<protein>
    <submittedName>
        <fullName evidence="2">4-carboxymuconolactone decarboxylase</fullName>
        <ecNumber evidence="2">4.1.1.44</ecNumber>
    </submittedName>
</protein>
<dbReference type="PANTHER" id="PTHR33570:SF2">
    <property type="entry name" value="CARBOXYMUCONOLACTONE DECARBOXYLASE-LIKE DOMAIN-CONTAINING PROTEIN"/>
    <property type="match status" value="1"/>
</dbReference>
<dbReference type="GO" id="GO:0047575">
    <property type="term" value="F:4-carboxymuconolactone decarboxylase activity"/>
    <property type="evidence" value="ECO:0007669"/>
    <property type="project" value="UniProtKB-EC"/>
</dbReference>
<keyword evidence="3" id="KW-1185">Reference proteome</keyword>
<sequence length="133" mass="14708">MSSKEVTHGETFDAGMRVRREVLGADHVARSLEQTSDFARPIQELVTEYCWGEVWTDEVLPKKTRSLINLAMLTALNRGHELSVHVRGAINNGVTVDEIQGVLMQAAIYVGVPAALESFRIAEKTLRDLGCDV</sequence>
<dbReference type="EC" id="4.1.1.44" evidence="2"/>
<gene>
    <name evidence="2" type="ORF">BJ991_000533</name>
</gene>
<dbReference type="GO" id="GO:0051920">
    <property type="term" value="F:peroxiredoxin activity"/>
    <property type="evidence" value="ECO:0007669"/>
    <property type="project" value="InterPro"/>
</dbReference>
<dbReference type="InterPro" id="IPR052512">
    <property type="entry name" value="4CMD/NDH-1_regulator"/>
</dbReference>
<dbReference type="RefSeq" id="WP_179487203.1">
    <property type="nucleotide sequence ID" value="NZ_JACCBV010000001.1"/>
</dbReference>